<gene>
    <name evidence="2" type="ORF">L3081_11805</name>
</gene>
<evidence type="ECO:0000313" key="3">
    <source>
        <dbReference type="Proteomes" id="UP001139646"/>
    </source>
</evidence>
<accession>A0ABS9X3A4</accession>
<dbReference type="RefSeq" id="WP_242286332.1">
    <property type="nucleotide sequence ID" value="NZ_JAKKSL010000002.1"/>
</dbReference>
<evidence type="ECO:0000313" key="2">
    <source>
        <dbReference type="EMBL" id="MCI2283961.1"/>
    </source>
</evidence>
<sequence length="248" mass="26350">MIKTIKELTVLQQVLAIILVITLVSCGGSGSSTGEKSVETPTTPTEPITDTTPNAFDFSAKGNVEPDSLIASAQITISGINAPASISITGGEYSINNANFTSAAGTIKNNDKIQISITSSSNPLTESIAQLTIGGTSGTFRITTKAVKSFTGVNVDINFNTKHSVGGIESFDRQKFITIHASASENDWGENDAHSRNAPNKDPNLMVNFVTDNDVYFGRDTGSIGWALRNVNEDPVNLALSMKLSHRR</sequence>
<dbReference type="Proteomes" id="UP001139646">
    <property type="component" value="Unassembled WGS sequence"/>
</dbReference>
<feature type="region of interest" description="Disordered" evidence="1">
    <location>
        <begin position="28"/>
        <end position="50"/>
    </location>
</feature>
<reference evidence="2" key="1">
    <citation type="submission" date="2022-01" db="EMBL/GenBank/DDBJ databases">
        <title>Colwellia maritima, isolated from seawater.</title>
        <authorList>
            <person name="Kristyanto S."/>
            <person name="Jung J."/>
            <person name="Jeon C.O."/>
        </authorList>
    </citation>
    <scope>NUCLEOTIDE SEQUENCE</scope>
    <source>
        <strain evidence="2">MSW7</strain>
    </source>
</reference>
<proteinExistence type="predicted"/>
<comment type="caution">
    <text evidence="2">The sequence shown here is derived from an EMBL/GenBank/DDBJ whole genome shotgun (WGS) entry which is preliminary data.</text>
</comment>
<evidence type="ECO:0000256" key="1">
    <source>
        <dbReference type="SAM" id="MobiDB-lite"/>
    </source>
</evidence>
<dbReference type="PROSITE" id="PS51257">
    <property type="entry name" value="PROKAR_LIPOPROTEIN"/>
    <property type="match status" value="1"/>
</dbReference>
<keyword evidence="3" id="KW-1185">Reference proteome</keyword>
<feature type="compositionally biased region" description="Low complexity" evidence="1">
    <location>
        <begin position="40"/>
        <end position="50"/>
    </location>
</feature>
<name>A0ABS9X3A4_9GAMM</name>
<dbReference type="EMBL" id="JAKKSL010000002">
    <property type="protein sequence ID" value="MCI2283961.1"/>
    <property type="molecule type" value="Genomic_DNA"/>
</dbReference>
<organism evidence="2 3">
    <name type="scientific">Colwellia maritima</name>
    <dbReference type="NCBI Taxonomy" id="2912588"/>
    <lineage>
        <taxon>Bacteria</taxon>
        <taxon>Pseudomonadati</taxon>
        <taxon>Pseudomonadota</taxon>
        <taxon>Gammaproteobacteria</taxon>
        <taxon>Alteromonadales</taxon>
        <taxon>Colwelliaceae</taxon>
        <taxon>Colwellia</taxon>
    </lineage>
</organism>
<dbReference type="Gene3D" id="3.20.20.80">
    <property type="entry name" value="Glycosidases"/>
    <property type="match status" value="1"/>
</dbReference>
<protein>
    <submittedName>
        <fullName evidence="2">Uncharacterized protein</fullName>
    </submittedName>
</protein>